<dbReference type="WBParaSite" id="L893_g7694.t1">
    <property type="protein sequence ID" value="L893_g7694.t1"/>
    <property type="gene ID" value="L893_g7694"/>
</dbReference>
<dbReference type="Proteomes" id="UP000095287">
    <property type="component" value="Unplaced"/>
</dbReference>
<accession>A0A1I8APD6</accession>
<proteinExistence type="predicted"/>
<organism evidence="1 2">
    <name type="scientific">Steinernema glaseri</name>
    <dbReference type="NCBI Taxonomy" id="37863"/>
    <lineage>
        <taxon>Eukaryota</taxon>
        <taxon>Metazoa</taxon>
        <taxon>Ecdysozoa</taxon>
        <taxon>Nematoda</taxon>
        <taxon>Chromadorea</taxon>
        <taxon>Rhabditida</taxon>
        <taxon>Tylenchina</taxon>
        <taxon>Panagrolaimomorpha</taxon>
        <taxon>Strongyloidoidea</taxon>
        <taxon>Steinernematidae</taxon>
        <taxon>Steinernema</taxon>
    </lineage>
</organism>
<evidence type="ECO:0000313" key="2">
    <source>
        <dbReference type="WBParaSite" id="L893_g7694.t1"/>
    </source>
</evidence>
<evidence type="ECO:0000313" key="1">
    <source>
        <dbReference type="Proteomes" id="UP000095287"/>
    </source>
</evidence>
<name>A0A1I8APD6_9BILA</name>
<dbReference type="AlphaFoldDB" id="A0A1I8APD6"/>
<protein>
    <submittedName>
        <fullName evidence="2">Vacuolar protein sorting-associated protein 28 homolog</fullName>
    </submittedName>
</protein>
<sequence length="116" mass="13043">MKDTRYRLKNHCEETTKDLCGEDVELKKKLLKLSVDIRTGFAKKFGNSDDIAGAALCQVLINIAERGDVMLDCKQFKSVVSKICKVAPDDPSEMPLFPRTELDLCNAREWLVPGLL</sequence>
<keyword evidence="1" id="KW-1185">Reference proteome</keyword>
<reference evidence="2" key="1">
    <citation type="submission" date="2016-11" db="UniProtKB">
        <authorList>
            <consortium name="WormBaseParasite"/>
        </authorList>
    </citation>
    <scope>IDENTIFICATION</scope>
</reference>